<dbReference type="InterPro" id="IPR051981">
    <property type="entry name" value="Glycosyltransf_32"/>
</dbReference>
<dbReference type="AlphaFoldDB" id="A0A6C0JAD5"/>
<dbReference type="SUPFAM" id="SSF53448">
    <property type="entry name" value="Nucleotide-diphospho-sugar transferases"/>
    <property type="match status" value="1"/>
</dbReference>
<proteinExistence type="predicted"/>
<dbReference type="EMBL" id="MN740345">
    <property type="protein sequence ID" value="QHU01517.1"/>
    <property type="molecule type" value="Genomic_DNA"/>
</dbReference>
<reference evidence="1" key="1">
    <citation type="journal article" date="2020" name="Nature">
        <title>Giant virus diversity and host interactions through global metagenomics.</title>
        <authorList>
            <person name="Schulz F."/>
            <person name="Roux S."/>
            <person name="Paez-Espino D."/>
            <person name="Jungbluth S."/>
            <person name="Walsh D.A."/>
            <person name="Denef V.J."/>
            <person name="McMahon K.D."/>
            <person name="Konstantinidis K.T."/>
            <person name="Eloe-Fadrosh E.A."/>
            <person name="Kyrpides N.C."/>
            <person name="Woyke T."/>
        </authorList>
    </citation>
    <scope>NUCLEOTIDE SEQUENCE</scope>
    <source>
        <strain evidence="1">GVMAG-M-3300025860-25</strain>
    </source>
</reference>
<dbReference type="GO" id="GO:0016758">
    <property type="term" value="F:hexosyltransferase activity"/>
    <property type="evidence" value="ECO:0007669"/>
    <property type="project" value="TreeGrafter"/>
</dbReference>
<dbReference type="Pfam" id="PF04488">
    <property type="entry name" value="Gly_transf_sug"/>
    <property type="match status" value="1"/>
</dbReference>
<dbReference type="PANTHER" id="PTHR12042:SF21">
    <property type="entry name" value="ALPHA1,4-GALACTOSYLTRANSFERASE 1-RELATED"/>
    <property type="match status" value="1"/>
</dbReference>
<dbReference type="InterPro" id="IPR029044">
    <property type="entry name" value="Nucleotide-diphossugar_trans"/>
</dbReference>
<organism evidence="1">
    <name type="scientific">viral metagenome</name>
    <dbReference type="NCBI Taxonomy" id="1070528"/>
    <lineage>
        <taxon>unclassified sequences</taxon>
        <taxon>metagenomes</taxon>
        <taxon>organismal metagenomes</taxon>
    </lineage>
</organism>
<protein>
    <recommendedName>
        <fullName evidence="2">Alpha 1,4-glycosyltransferase domain-containing protein</fullName>
    </recommendedName>
</protein>
<dbReference type="GO" id="GO:0006688">
    <property type="term" value="P:glycosphingolipid biosynthetic process"/>
    <property type="evidence" value="ECO:0007669"/>
    <property type="project" value="TreeGrafter"/>
</dbReference>
<dbReference type="GO" id="GO:0016020">
    <property type="term" value="C:membrane"/>
    <property type="evidence" value="ECO:0007669"/>
    <property type="project" value="GOC"/>
</dbReference>
<name>A0A6C0JAD5_9ZZZZ</name>
<evidence type="ECO:0008006" key="2">
    <source>
        <dbReference type="Google" id="ProtNLM"/>
    </source>
</evidence>
<accession>A0A6C0JAD5</accession>
<dbReference type="PANTHER" id="PTHR12042">
    <property type="entry name" value="LACTOSYLCERAMIDE 4-ALPHA-GALACTOSYLTRANSFERASE ALPHA- 1,4-GALACTOSYLTRANSFERASE"/>
    <property type="match status" value="1"/>
</dbReference>
<evidence type="ECO:0000313" key="1">
    <source>
        <dbReference type="EMBL" id="QHU01517.1"/>
    </source>
</evidence>
<dbReference type="Gene3D" id="3.90.550.20">
    <property type="match status" value="1"/>
</dbReference>
<sequence length="274" mass="32794">MPEPVQSLWVGPKLSELEILSIKSFQKLGHKFILYTYEKVKNIPPKTIVKDGNMILKKKDLFKFKKSFLPFSDLFRYKMLYEKGGYWVDLDMIALKPLKFKQPYIFSSERTIQKGPYRNRTKTEISNIGILKAPIKSDFYKELFEKCMEQCKSGVKENIQFMRTMREFLEKYNYEKYVKPAKMFCPLDWWHTKDAFYPPCCKKKYDVDGYTIESVLQNSYTVHMWRSIMFKRHKIDLNDTFSKDSLWEKLKIKVLGSKKTKKLHNKSKNKSKKL</sequence>
<dbReference type="InterPro" id="IPR007577">
    <property type="entry name" value="GlycoTrfase_DXD_sugar-bd_CS"/>
</dbReference>